<feature type="region of interest" description="Disordered" evidence="1">
    <location>
        <begin position="45"/>
        <end position="76"/>
    </location>
</feature>
<sequence length="76" mass="8488">MAKTPKNQGKTWTESDIEKLQKLADKNTPTGLIAYELGRSEGSITNKAHQENISLQPTNKSPYDRKVSEAKKNNSK</sequence>
<reference evidence="2 3" key="1">
    <citation type="submission" date="2023-07" db="EMBL/GenBank/DDBJ databases">
        <title>Functional and genomic diversity of the sorghum phyllosphere microbiome.</title>
        <authorList>
            <person name="Shade A."/>
        </authorList>
    </citation>
    <scope>NUCLEOTIDE SEQUENCE [LARGE SCALE GENOMIC DNA]</scope>
    <source>
        <strain evidence="2 3">SORGH_AS_1064</strain>
    </source>
</reference>
<dbReference type="RefSeq" id="WP_027379653.1">
    <property type="nucleotide sequence ID" value="NZ_JAUTAL010000001.1"/>
</dbReference>
<feature type="compositionally biased region" description="Basic and acidic residues" evidence="1">
    <location>
        <begin position="62"/>
        <end position="76"/>
    </location>
</feature>
<proteinExistence type="predicted"/>
<dbReference type="EMBL" id="JAUTAL010000001">
    <property type="protein sequence ID" value="MDQ1096672.1"/>
    <property type="molecule type" value="Genomic_DNA"/>
</dbReference>
<dbReference type="Proteomes" id="UP001225072">
    <property type="component" value="Unassembled WGS sequence"/>
</dbReference>
<evidence type="ECO:0000256" key="1">
    <source>
        <dbReference type="SAM" id="MobiDB-lite"/>
    </source>
</evidence>
<name>A0ABU0THZ2_9FLAO</name>
<feature type="compositionally biased region" description="Polar residues" evidence="1">
    <location>
        <begin position="45"/>
        <end position="61"/>
    </location>
</feature>
<gene>
    <name evidence="2" type="ORF">QE404_001819</name>
</gene>
<keyword evidence="3" id="KW-1185">Reference proteome</keyword>
<evidence type="ECO:0000313" key="2">
    <source>
        <dbReference type="EMBL" id="MDQ1096672.1"/>
    </source>
</evidence>
<protein>
    <recommendedName>
        <fullName evidence="4">HTH psq-type domain-containing protein</fullName>
    </recommendedName>
</protein>
<evidence type="ECO:0008006" key="4">
    <source>
        <dbReference type="Google" id="ProtNLM"/>
    </source>
</evidence>
<organism evidence="2 3">
    <name type="scientific">Chryseobacterium camelliae</name>
    <dbReference type="NCBI Taxonomy" id="1265445"/>
    <lineage>
        <taxon>Bacteria</taxon>
        <taxon>Pseudomonadati</taxon>
        <taxon>Bacteroidota</taxon>
        <taxon>Flavobacteriia</taxon>
        <taxon>Flavobacteriales</taxon>
        <taxon>Weeksellaceae</taxon>
        <taxon>Chryseobacterium group</taxon>
        <taxon>Chryseobacterium</taxon>
    </lineage>
</organism>
<evidence type="ECO:0000313" key="3">
    <source>
        <dbReference type="Proteomes" id="UP001225072"/>
    </source>
</evidence>
<accession>A0ABU0THZ2</accession>
<comment type="caution">
    <text evidence="2">The sequence shown here is derived from an EMBL/GenBank/DDBJ whole genome shotgun (WGS) entry which is preliminary data.</text>
</comment>